<protein>
    <submittedName>
        <fullName evidence="1">Uncharacterized protein</fullName>
    </submittedName>
</protein>
<organism evidence="1 2">
    <name type="scientific">Neisseria elongata subsp. glycolytica ATCC 29315</name>
    <dbReference type="NCBI Taxonomy" id="546263"/>
    <lineage>
        <taxon>Bacteria</taxon>
        <taxon>Pseudomonadati</taxon>
        <taxon>Pseudomonadota</taxon>
        <taxon>Betaproteobacteria</taxon>
        <taxon>Neisseriales</taxon>
        <taxon>Neisseriaceae</taxon>
        <taxon>Neisseria</taxon>
    </lineage>
</organism>
<dbReference type="EMBL" id="ADBF01000002">
    <property type="protein sequence ID" value="EFE51082.1"/>
    <property type="molecule type" value="Genomic_DNA"/>
</dbReference>
<name>D4DLY0_NEIEG</name>
<comment type="caution">
    <text evidence="1">The sequence shown here is derived from an EMBL/GenBank/DDBJ whole genome shotgun (WGS) entry which is preliminary data.</text>
</comment>
<reference evidence="1 2" key="1">
    <citation type="submission" date="2010-02" db="EMBL/GenBank/DDBJ databases">
        <authorList>
            <person name="Weinstock G."/>
            <person name="Sodergren E."/>
            <person name="Clifton S."/>
            <person name="Fulton L."/>
            <person name="Fulton B."/>
            <person name="Courtney L."/>
            <person name="Fronick C."/>
            <person name="Harrison M."/>
            <person name="Strong C."/>
            <person name="Farmer C."/>
            <person name="Delahaunty K."/>
            <person name="Markovic C."/>
            <person name="Hall O."/>
            <person name="Minx P."/>
            <person name="Tomlinson C."/>
            <person name="Mitreva M."/>
            <person name="Nelson J."/>
            <person name="Hou S."/>
            <person name="Wollam A."/>
            <person name="Pepin K.H."/>
            <person name="Johnson M."/>
            <person name="Bhonagiri V."/>
            <person name="Zhang X."/>
            <person name="Suruliraj S."/>
            <person name="Warren W."/>
            <person name="Chinwalla A."/>
            <person name="Mardis E.R."/>
            <person name="Wilson R.K."/>
        </authorList>
    </citation>
    <scope>NUCLEOTIDE SEQUENCE [LARGE SCALE GENOMIC DNA]</scope>
    <source>
        <strain evidence="1 2">ATCC 29315</strain>
    </source>
</reference>
<evidence type="ECO:0000313" key="1">
    <source>
        <dbReference type="EMBL" id="EFE51082.1"/>
    </source>
</evidence>
<evidence type="ECO:0000313" key="2">
    <source>
        <dbReference type="Proteomes" id="UP000005536"/>
    </source>
</evidence>
<gene>
    <name evidence="1" type="ORF">NEIELOOT_00039</name>
</gene>
<accession>D4DLY0</accession>
<sequence length="61" mass="7072">MWLLGTPLRIFYQIVVKALACRLVVNAEETCGVFAYRLHFLYNLRVLSPVGQSILKKEILY</sequence>
<proteinExistence type="predicted"/>
<dbReference type="Proteomes" id="UP000005536">
    <property type="component" value="Unassembled WGS sequence"/>
</dbReference>
<dbReference type="AlphaFoldDB" id="D4DLY0"/>